<sequence>MTAGLVRSWLESGRLDLPLPGSGATVRRWQRLAELAEIDVVAGRLAEAHVDAVAILDELGAKPPAPGELWAVWAAEDPDAVLNAHTTGDSETEAVRLSGTKAWCSGAGFCTHALVTARLGDGQRALYAVETSSRGVRPLPSTWRNPGMAASDTRSVQFSGAAAVPVGSPGDYLDRPGFWHGAIGVAACWVGAARAVAGPLYDRAARGAADAHVLAHLGAVDAAIAAADAMLAAAAEAIDADPFDRSGSAQLLARRTRAVAETAVDTAITRTGRALGPAPLCQDAQHARRVADLTIYVRQSHAERDLAALGKLAGERR</sequence>
<gene>
    <name evidence="1" type="ORF">HGA11_19860</name>
</gene>
<comment type="caution">
    <text evidence="1">The sequence shown here is derived from an EMBL/GenBank/DDBJ whole genome shotgun (WGS) entry which is preliminary data.</text>
</comment>
<dbReference type="AlphaFoldDB" id="A0A7X6MSI7"/>
<dbReference type="RefSeq" id="WP_044516647.1">
    <property type="nucleotide sequence ID" value="NZ_HG322951.1"/>
</dbReference>
<evidence type="ECO:0000313" key="2">
    <source>
        <dbReference type="Proteomes" id="UP000518188"/>
    </source>
</evidence>
<organism evidence="1 2">
    <name type="scientific">Mycolicibacterium septicum DSM 44393</name>
    <dbReference type="NCBI Taxonomy" id="1341646"/>
    <lineage>
        <taxon>Bacteria</taxon>
        <taxon>Bacillati</taxon>
        <taxon>Actinomycetota</taxon>
        <taxon>Actinomycetes</taxon>
        <taxon>Mycobacteriales</taxon>
        <taxon>Mycobacteriaceae</taxon>
        <taxon>Mycolicibacterium</taxon>
    </lineage>
</organism>
<dbReference type="InterPro" id="IPR009100">
    <property type="entry name" value="AcylCoA_DH/oxidase_NM_dom_sf"/>
</dbReference>
<dbReference type="InterPro" id="IPR046373">
    <property type="entry name" value="Acyl-CoA_Oxase/DH_mid-dom_sf"/>
</dbReference>
<proteinExistence type="predicted"/>
<reference evidence="1 2" key="1">
    <citation type="submission" date="2020-04" db="EMBL/GenBank/DDBJ databases">
        <title>MicrobeNet Type strains.</title>
        <authorList>
            <person name="Nicholson A.C."/>
        </authorList>
    </citation>
    <scope>NUCLEOTIDE SEQUENCE [LARGE SCALE GENOMIC DNA]</scope>
    <source>
        <strain evidence="1 2">ATCC 700731</strain>
    </source>
</reference>
<dbReference type="Proteomes" id="UP000518188">
    <property type="component" value="Unassembled WGS sequence"/>
</dbReference>
<dbReference type="Gene3D" id="2.40.110.10">
    <property type="entry name" value="Butyryl-CoA Dehydrogenase, subunit A, domain 2"/>
    <property type="match status" value="1"/>
</dbReference>
<protein>
    <submittedName>
        <fullName evidence="1">Acyl-CoA dehydrogenase</fullName>
    </submittedName>
</protein>
<name>A0A7X6MSI7_9MYCO</name>
<accession>A0A7X6MSI7</accession>
<dbReference type="GO" id="GO:0016627">
    <property type="term" value="F:oxidoreductase activity, acting on the CH-CH group of donors"/>
    <property type="evidence" value="ECO:0007669"/>
    <property type="project" value="InterPro"/>
</dbReference>
<dbReference type="SUPFAM" id="SSF56645">
    <property type="entry name" value="Acyl-CoA dehydrogenase NM domain-like"/>
    <property type="match status" value="1"/>
</dbReference>
<evidence type="ECO:0000313" key="1">
    <source>
        <dbReference type="EMBL" id="NKZ13233.1"/>
    </source>
</evidence>
<dbReference type="EMBL" id="JAAXPJ010000008">
    <property type="protein sequence ID" value="NKZ13233.1"/>
    <property type="molecule type" value="Genomic_DNA"/>
</dbReference>